<protein>
    <submittedName>
        <fullName evidence="3">Uncharacterized protein</fullName>
    </submittedName>
</protein>
<evidence type="ECO:0000256" key="1">
    <source>
        <dbReference type="SAM" id="MobiDB-lite"/>
    </source>
</evidence>
<keyword evidence="2" id="KW-1133">Transmembrane helix</keyword>
<sequence length="144" mass="16145">MASASLTGGVAPSQTMQVGALWWLVFQLKLFQLLLRYLNYYLVPAGARRKSIHESGSEALISGRGGRRPPRLKIKDNLRSLRVKDIKVMKEPRRPPRVRDPARTGPARAGAGPEKPSTATKRMTRFVVTGCFTVFYGPRSFEWC</sequence>
<feature type="region of interest" description="Disordered" evidence="1">
    <location>
        <begin position="52"/>
        <end position="73"/>
    </location>
</feature>
<feature type="transmembrane region" description="Helical" evidence="2">
    <location>
        <begin position="20"/>
        <end position="43"/>
    </location>
</feature>
<reference evidence="3 4" key="1">
    <citation type="journal article" date="2019" name="Commun. Biol.">
        <title>The bagworm genome reveals a unique fibroin gene that provides high tensile strength.</title>
        <authorList>
            <person name="Kono N."/>
            <person name="Nakamura H."/>
            <person name="Ohtoshi R."/>
            <person name="Tomita M."/>
            <person name="Numata K."/>
            <person name="Arakawa K."/>
        </authorList>
    </citation>
    <scope>NUCLEOTIDE SEQUENCE [LARGE SCALE GENOMIC DNA]</scope>
</reference>
<comment type="caution">
    <text evidence="3">The sequence shown here is derived from an EMBL/GenBank/DDBJ whole genome shotgun (WGS) entry which is preliminary data.</text>
</comment>
<gene>
    <name evidence="3" type="ORF">EVAR_22053_1</name>
</gene>
<feature type="compositionally biased region" description="Low complexity" evidence="1">
    <location>
        <begin position="103"/>
        <end position="113"/>
    </location>
</feature>
<proteinExistence type="predicted"/>
<name>A0A4C1USJ9_EUMVA</name>
<feature type="region of interest" description="Disordered" evidence="1">
    <location>
        <begin position="89"/>
        <end position="120"/>
    </location>
</feature>
<keyword evidence="4" id="KW-1185">Reference proteome</keyword>
<dbReference type="EMBL" id="BGZK01000220">
    <property type="protein sequence ID" value="GBP29441.1"/>
    <property type="molecule type" value="Genomic_DNA"/>
</dbReference>
<evidence type="ECO:0000313" key="3">
    <source>
        <dbReference type="EMBL" id="GBP29441.1"/>
    </source>
</evidence>
<keyword evidence="2" id="KW-0472">Membrane</keyword>
<dbReference type="Proteomes" id="UP000299102">
    <property type="component" value="Unassembled WGS sequence"/>
</dbReference>
<evidence type="ECO:0000256" key="2">
    <source>
        <dbReference type="SAM" id="Phobius"/>
    </source>
</evidence>
<organism evidence="3 4">
    <name type="scientific">Eumeta variegata</name>
    <name type="common">Bagworm moth</name>
    <name type="synonym">Eumeta japonica</name>
    <dbReference type="NCBI Taxonomy" id="151549"/>
    <lineage>
        <taxon>Eukaryota</taxon>
        <taxon>Metazoa</taxon>
        <taxon>Ecdysozoa</taxon>
        <taxon>Arthropoda</taxon>
        <taxon>Hexapoda</taxon>
        <taxon>Insecta</taxon>
        <taxon>Pterygota</taxon>
        <taxon>Neoptera</taxon>
        <taxon>Endopterygota</taxon>
        <taxon>Lepidoptera</taxon>
        <taxon>Glossata</taxon>
        <taxon>Ditrysia</taxon>
        <taxon>Tineoidea</taxon>
        <taxon>Psychidae</taxon>
        <taxon>Oiketicinae</taxon>
        <taxon>Eumeta</taxon>
    </lineage>
</organism>
<accession>A0A4C1USJ9</accession>
<feature type="compositionally biased region" description="Basic and acidic residues" evidence="1">
    <location>
        <begin position="89"/>
        <end position="102"/>
    </location>
</feature>
<dbReference type="AlphaFoldDB" id="A0A4C1USJ9"/>
<evidence type="ECO:0000313" key="4">
    <source>
        <dbReference type="Proteomes" id="UP000299102"/>
    </source>
</evidence>
<keyword evidence="2" id="KW-0812">Transmembrane</keyword>